<reference evidence="2 3" key="1">
    <citation type="submission" date="2018-10" db="EMBL/GenBank/DDBJ databases">
        <title>Genomic Encyclopedia of Type Strains, Phase IV (KMG-IV): sequencing the most valuable type-strain genomes for metagenomic binning, comparative biology and taxonomic classification.</title>
        <authorList>
            <person name="Goeker M."/>
        </authorList>
    </citation>
    <scope>NUCLEOTIDE SEQUENCE [LARGE SCALE GENOMIC DNA]</scope>
    <source>
        <strain evidence="2 3">DSM 25080</strain>
    </source>
</reference>
<feature type="domain" description="AB hydrolase-1" evidence="1">
    <location>
        <begin position="32"/>
        <end position="283"/>
    </location>
</feature>
<dbReference type="Proteomes" id="UP000267187">
    <property type="component" value="Unassembled WGS sequence"/>
</dbReference>
<dbReference type="PANTHER" id="PTHR43798:SF5">
    <property type="entry name" value="MONOACYLGLYCEROL LIPASE ABHD6"/>
    <property type="match status" value="1"/>
</dbReference>
<evidence type="ECO:0000313" key="2">
    <source>
        <dbReference type="EMBL" id="RMA79289.1"/>
    </source>
</evidence>
<dbReference type="RefSeq" id="WP_121877050.1">
    <property type="nucleotide sequence ID" value="NZ_REFJ01000004.1"/>
</dbReference>
<proteinExistence type="predicted"/>
<keyword evidence="3" id="KW-1185">Reference proteome</keyword>
<evidence type="ECO:0000259" key="1">
    <source>
        <dbReference type="Pfam" id="PF12697"/>
    </source>
</evidence>
<dbReference type="EMBL" id="REFJ01000004">
    <property type="protein sequence ID" value="RMA79289.1"/>
    <property type="molecule type" value="Genomic_DNA"/>
</dbReference>
<dbReference type="PANTHER" id="PTHR43798">
    <property type="entry name" value="MONOACYLGLYCEROL LIPASE"/>
    <property type="match status" value="1"/>
</dbReference>
<dbReference type="InterPro" id="IPR050266">
    <property type="entry name" value="AB_hydrolase_sf"/>
</dbReference>
<dbReference type="GO" id="GO:0046464">
    <property type="term" value="P:acylglycerol catabolic process"/>
    <property type="evidence" value="ECO:0007669"/>
    <property type="project" value="TreeGrafter"/>
</dbReference>
<dbReference type="GO" id="GO:0047372">
    <property type="term" value="F:monoacylglycerol lipase activity"/>
    <property type="evidence" value="ECO:0007669"/>
    <property type="project" value="TreeGrafter"/>
</dbReference>
<dbReference type="Gene3D" id="3.40.50.1820">
    <property type="entry name" value="alpha/beta hydrolase"/>
    <property type="match status" value="1"/>
</dbReference>
<sequence length="294" mass="33285">MSLVLNYRNYRTTKGLNVAYYESENIGRRPVLVFVHGNGFSPRTYEKLFTHLAENFDLFLPEVQGHGGNPATGNFEGWNEWAEAIAELIQTKRADWINCIGSGHSFGGVLTTLIAAKHSSLFDQLILLDPIYLPRRSVWFTRLVCAAGLGHLHPMIAMTRRRREHFPSKEAVCGQLQGKGVFDNWDPEALSDFADANFTDVEDGVRLTTSPDLEAQIFGSYARRLRAAIKRITIPMHVLYGDKTYPFQQRAILEVAQLNAKMKLYRESGGHCFMQENPEKIAKKMLSLYDNNNG</sequence>
<dbReference type="GO" id="GO:0016020">
    <property type="term" value="C:membrane"/>
    <property type="evidence" value="ECO:0007669"/>
    <property type="project" value="TreeGrafter"/>
</dbReference>
<accession>A0A3M0A6X9</accession>
<name>A0A3M0A6X9_9GAMM</name>
<dbReference type="AlphaFoldDB" id="A0A3M0A6X9"/>
<dbReference type="InterPro" id="IPR000073">
    <property type="entry name" value="AB_hydrolase_1"/>
</dbReference>
<comment type="caution">
    <text evidence="2">The sequence shown here is derived from an EMBL/GenBank/DDBJ whole genome shotgun (WGS) entry which is preliminary data.</text>
</comment>
<evidence type="ECO:0000313" key="3">
    <source>
        <dbReference type="Proteomes" id="UP000267187"/>
    </source>
</evidence>
<organism evidence="2 3">
    <name type="scientific">Umboniibacter marinipuniceus</name>
    <dbReference type="NCBI Taxonomy" id="569599"/>
    <lineage>
        <taxon>Bacteria</taxon>
        <taxon>Pseudomonadati</taxon>
        <taxon>Pseudomonadota</taxon>
        <taxon>Gammaproteobacteria</taxon>
        <taxon>Cellvibrionales</taxon>
        <taxon>Cellvibrionaceae</taxon>
        <taxon>Umboniibacter</taxon>
    </lineage>
</organism>
<dbReference type="Pfam" id="PF12697">
    <property type="entry name" value="Abhydrolase_6"/>
    <property type="match status" value="1"/>
</dbReference>
<dbReference type="InterPro" id="IPR029058">
    <property type="entry name" value="AB_hydrolase_fold"/>
</dbReference>
<protein>
    <submittedName>
        <fullName evidence="2">Pimeloyl-ACP methyl ester carboxylesterase</fullName>
    </submittedName>
</protein>
<dbReference type="OrthoDB" id="5729753at2"/>
<gene>
    <name evidence="2" type="ORF">DFR27_1729</name>
</gene>
<dbReference type="SUPFAM" id="SSF53474">
    <property type="entry name" value="alpha/beta-Hydrolases"/>
    <property type="match status" value="1"/>
</dbReference>